<evidence type="ECO:0000256" key="2">
    <source>
        <dbReference type="ARBA" id="ARBA00006003"/>
    </source>
</evidence>
<dbReference type="GO" id="GO:0000139">
    <property type="term" value="C:Golgi membrane"/>
    <property type="evidence" value="ECO:0007669"/>
    <property type="project" value="UniProtKB-SubCell"/>
</dbReference>
<evidence type="ECO:0000256" key="9">
    <source>
        <dbReference type="ARBA" id="ARBA00023136"/>
    </source>
</evidence>
<dbReference type="GO" id="GO:0003828">
    <property type="term" value="F:alpha-N-acetylneuraminate alpha-2,8-sialyltransferase activity"/>
    <property type="evidence" value="ECO:0007669"/>
    <property type="project" value="TreeGrafter"/>
</dbReference>
<proteinExistence type="evidence at transcript level"/>
<keyword evidence="4 14" id="KW-0808">Transferase</keyword>
<evidence type="ECO:0000256" key="5">
    <source>
        <dbReference type="ARBA" id="ARBA00022692"/>
    </source>
</evidence>
<evidence type="ECO:0000256" key="13">
    <source>
        <dbReference type="SAM" id="MobiDB-lite"/>
    </source>
</evidence>
<protein>
    <submittedName>
        <fullName evidence="14">Putative ST8Sia VI alpha 2,8-sialyltransferase</fullName>
    </submittedName>
</protein>
<dbReference type="PIRSF" id="PIRSF005557">
    <property type="entry name" value="Sialyl_trans"/>
    <property type="match status" value="1"/>
</dbReference>
<comment type="similarity">
    <text evidence="2">Belongs to the glycosyltransferase 29 family.</text>
</comment>
<keyword evidence="7" id="KW-1133">Transmembrane helix</keyword>
<dbReference type="InterPro" id="IPR012163">
    <property type="entry name" value="Sialyl_trans"/>
</dbReference>
<dbReference type="GO" id="GO:0009311">
    <property type="term" value="P:oligosaccharide metabolic process"/>
    <property type="evidence" value="ECO:0007669"/>
    <property type="project" value="TreeGrafter"/>
</dbReference>
<dbReference type="GO" id="GO:0006491">
    <property type="term" value="P:N-glycan processing"/>
    <property type="evidence" value="ECO:0007669"/>
    <property type="project" value="TreeGrafter"/>
</dbReference>
<keyword evidence="8" id="KW-0333">Golgi apparatus</keyword>
<evidence type="ECO:0000256" key="7">
    <source>
        <dbReference type="ARBA" id="ARBA00022989"/>
    </source>
</evidence>
<reference evidence="14" key="1">
    <citation type="journal article" date="2008" name="BMC Evol. Biol.">
        <title>Evolutionary history of the alpha2,8-sialyltransferase (ST8Sia) gene family: tandem duplications in early deuterostomes explain most of the diversity found in the vertebrate ST8Sia genes.</title>
        <authorList>
            <person name="Harduin-Lepers A."/>
            <person name="Petit D."/>
            <person name="Mollicone R."/>
            <person name="Delannoy P."/>
            <person name="Petit J.M."/>
            <person name="Oriol R."/>
        </authorList>
    </citation>
    <scope>NUCLEOTIDE SEQUENCE</scope>
</reference>
<keyword evidence="6" id="KW-0735">Signal-anchor</keyword>
<organism evidence="14">
    <name type="scientific">Petromyzon marinus</name>
    <name type="common">Sea lamprey</name>
    <dbReference type="NCBI Taxonomy" id="7757"/>
    <lineage>
        <taxon>Eukaryota</taxon>
        <taxon>Metazoa</taxon>
        <taxon>Chordata</taxon>
        <taxon>Craniata</taxon>
        <taxon>Vertebrata</taxon>
        <taxon>Cyclostomata</taxon>
        <taxon>Hyperoartia</taxon>
        <taxon>Petromyzontiformes</taxon>
        <taxon>Petromyzontidae</taxon>
        <taxon>Petromyzon</taxon>
    </lineage>
</organism>
<evidence type="ECO:0000256" key="11">
    <source>
        <dbReference type="ARBA" id="ARBA00023180"/>
    </source>
</evidence>
<keyword evidence="5" id="KW-0812">Transmembrane</keyword>
<evidence type="ECO:0000256" key="4">
    <source>
        <dbReference type="ARBA" id="ARBA00022679"/>
    </source>
</evidence>
<keyword evidence="10" id="KW-1015">Disulfide bond</keyword>
<dbReference type="PANTHER" id="PTHR11987:SF29">
    <property type="entry name" value="ALPHA-2,8-SIALYLTRANSFERASE 8F"/>
    <property type="match status" value="1"/>
</dbReference>
<dbReference type="Pfam" id="PF00777">
    <property type="entry name" value="Glyco_transf_29"/>
    <property type="match status" value="1"/>
</dbReference>
<comment type="subcellular location">
    <subcellularLocation>
        <location evidence="1">Golgi apparatus membrane</location>
        <topology evidence="1">Single-pass type II membrane protein</topology>
    </subcellularLocation>
</comment>
<dbReference type="CAZy" id="GT29">
    <property type="family name" value="Glycosyltransferase Family 29"/>
</dbReference>
<dbReference type="PANTHER" id="PTHR11987">
    <property type="entry name" value="ALPHA-2,8-SIALYLTRANSFERASE"/>
    <property type="match status" value="1"/>
</dbReference>
<gene>
    <name evidence="14" type="primary">siat8F</name>
</gene>
<dbReference type="InterPro" id="IPR050943">
    <property type="entry name" value="Glycosyltr_29_Sialyltrsf"/>
</dbReference>
<evidence type="ECO:0000256" key="3">
    <source>
        <dbReference type="ARBA" id="ARBA00022676"/>
    </source>
</evidence>
<feature type="compositionally biased region" description="Basic and acidic residues" evidence="13">
    <location>
        <begin position="111"/>
        <end position="123"/>
    </location>
</feature>
<dbReference type="AlphaFoldDB" id="B0BEX5"/>
<feature type="disulfide bond" evidence="12">
    <location>
        <begin position="60"/>
        <end position="209"/>
    </location>
</feature>
<evidence type="ECO:0000256" key="12">
    <source>
        <dbReference type="PIRSR" id="PIRSR005557-2"/>
    </source>
</evidence>
<keyword evidence="11" id="KW-0325">Glycoprotein</keyword>
<dbReference type="InterPro" id="IPR001675">
    <property type="entry name" value="Glyco_trans_29"/>
</dbReference>
<evidence type="ECO:0000256" key="8">
    <source>
        <dbReference type="ARBA" id="ARBA00023034"/>
    </source>
</evidence>
<keyword evidence="9" id="KW-0472">Membrane</keyword>
<evidence type="ECO:0000256" key="6">
    <source>
        <dbReference type="ARBA" id="ARBA00022968"/>
    </source>
</evidence>
<accession>B0BEX5</accession>
<keyword evidence="3 14" id="KW-0328">Glycosyltransferase</keyword>
<feature type="region of interest" description="Disordered" evidence="13">
    <location>
        <begin position="94"/>
        <end position="123"/>
    </location>
</feature>
<evidence type="ECO:0000256" key="10">
    <source>
        <dbReference type="ARBA" id="ARBA00023157"/>
    </source>
</evidence>
<dbReference type="InterPro" id="IPR038578">
    <property type="entry name" value="GT29-like_sf"/>
</dbReference>
<dbReference type="Gene3D" id="3.90.1480.20">
    <property type="entry name" value="Glycosyl transferase family 29"/>
    <property type="match status" value="1"/>
</dbReference>
<sequence length="275" mass="29943">RAMLRSCCDARTGLVLTRGDAAERPGLAFEAATKTLHVTPQLLSVLPESSPLAGELHGRCAVVGNSGALLGSRCGRSIDNADFVIRVQPPSGVGKLHAGRRQPQPHGDAQPQHHQDGGLHSSESRSRFVSDVTDYGDALLLVPALAYVHNLLPALRAHRALEAAGARQKAVFFHPDYLRRLARLWAARGLRPQRLSTGLMLASASLTLCRQVHLYGFWPLERGPDGASLPHHYFDDRPPRPGAHDMPQEFSHYLLLHSQGAIRLHMGACTTCCRP</sequence>
<evidence type="ECO:0000256" key="1">
    <source>
        <dbReference type="ARBA" id="ARBA00004323"/>
    </source>
</evidence>
<dbReference type="EMBL" id="AM900684">
    <property type="protein sequence ID" value="CAP12784.1"/>
    <property type="molecule type" value="mRNA"/>
</dbReference>
<name>B0BEX5_PETMA</name>
<feature type="non-terminal residue" evidence="14">
    <location>
        <position position="1"/>
    </location>
</feature>
<evidence type="ECO:0000313" key="14">
    <source>
        <dbReference type="EMBL" id="CAP12784.1"/>
    </source>
</evidence>